<reference evidence="2" key="1">
    <citation type="submission" date="2021-10" db="EMBL/GenBank/DDBJ databases">
        <title>Tropical sea cucumber genome reveals ecological adaptation and Cuvierian tubules defense mechanism.</title>
        <authorList>
            <person name="Chen T."/>
        </authorList>
    </citation>
    <scope>NUCLEOTIDE SEQUENCE</scope>
    <source>
        <strain evidence="2">Nanhai2018</strain>
        <tissue evidence="2">Muscle</tissue>
    </source>
</reference>
<keyword evidence="1" id="KW-0812">Transmembrane</keyword>
<comment type="caution">
    <text evidence="2">The sequence shown here is derived from an EMBL/GenBank/DDBJ whole genome shotgun (WGS) entry which is preliminary data.</text>
</comment>
<evidence type="ECO:0000313" key="2">
    <source>
        <dbReference type="EMBL" id="KAJ8031348.1"/>
    </source>
</evidence>
<proteinExistence type="predicted"/>
<dbReference type="AlphaFoldDB" id="A0A9Q1H386"/>
<dbReference type="EMBL" id="JAIZAY010000013">
    <property type="protein sequence ID" value="KAJ8031348.1"/>
    <property type="molecule type" value="Genomic_DNA"/>
</dbReference>
<dbReference type="OrthoDB" id="10640164at2759"/>
<evidence type="ECO:0000256" key="1">
    <source>
        <dbReference type="SAM" id="Phobius"/>
    </source>
</evidence>
<accession>A0A9Q1H386</accession>
<protein>
    <submittedName>
        <fullName evidence="2">Uncharacterized protein</fullName>
    </submittedName>
</protein>
<name>A0A9Q1H386_HOLLE</name>
<keyword evidence="1" id="KW-0472">Membrane</keyword>
<evidence type="ECO:0000313" key="3">
    <source>
        <dbReference type="Proteomes" id="UP001152320"/>
    </source>
</evidence>
<dbReference type="Proteomes" id="UP001152320">
    <property type="component" value="Chromosome 13"/>
</dbReference>
<organism evidence="2 3">
    <name type="scientific">Holothuria leucospilota</name>
    <name type="common">Black long sea cucumber</name>
    <name type="synonym">Mertensiothuria leucospilota</name>
    <dbReference type="NCBI Taxonomy" id="206669"/>
    <lineage>
        <taxon>Eukaryota</taxon>
        <taxon>Metazoa</taxon>
        <taxon>Echinodermata</taxon>
        <taxon>Eleutherozoa</taxon>
        <taxon>Echinozoa</taxon>
        <taxon>Holothuroidea</taxon>
        <taxon>Aspidochirotacea</taxon>
        <taxon>Aspidochirotida</taxon>
        <taxon>Holothuriidae</taxon>
        <taxon>Holothuria</taxon>
    </lineage>
</organism>
<sequence length="436" mass="48790">MMDPTMHFGEIKKSFYKQVFFFCIAVSVVHGQIQMEFYVDGNNIRETGFRHYTTWGNDNGGRYVVCSTYTSVQLKIAIYQHNAKVSGENCTDVYTNLNEYTTFTAPEGIYTCRIEAESVSNDGHKLIYNLASKLQLTRSSSGSSFCATNKRQSGFIGEEIVMICSGNNRWKDKEDNYYGRELDVFLSREVVNEYICVNRNNGNEVCNLTNFTVLPSLTVQIMPTSFTSDSEVLNFTCTSSPPRLLYWSVLGSNGDILDLDQHGAGLKVDTNIDIEQSVGKTTLLISEEVPGENEIYAVICFTYQTNTKAAGASLVPLNKTSRLVTDSPKVTEERSTMTNFVNDGKDEEAIKQSSNVPVVFIVSTVILTVIIIVLIFCWLGSHFLAKQKAANRSKMDSKVETPEATLYDNPAYGSNNEYLADKSDANVDKEYTYIDH</sequence>
<feature type="transmembrane region" description="Helical" evidence="1">
    <location>
        <begin position="358"/>
        <end position="385"/>
    </location>
</feature>
<keyword evidence="3" id="KW-1185">Reference proteome</keyword>
<keyword evidence="1" id="KW-1133">Transmembrane helix</keyword>
<gene>
    <name evidence="2" type="ORF">HOLleu_28053</name>
</gene>